<name>A0A3D8HFE1_9BACT</name>
<evidence type="ECO:0000313" key="3">
    <source>
        <dbReference type="Proteomes" id="UP000256321"/>
    </source>
</evidence>
<evidence type="ECO:0000313" key="1">
    <source>
        <dbReference type="EMBL" id="MBC8601662.1"/>
    </source>
</evidence>
<proteinExistence type="predicted"/>
<protein>
    <submittedName>
        <fullName evidence="2">Uncharacterized protein</fullName>
    </submittedName>
</protein>
<evidence type="ECO:0000313" key="2">
    <source>
        <dbReference type="EMBL" id="RDU49648.1"/>
    </source>
</evidence>
<keyword evidence="4" id="KW-1185">Reference proteome</keyword>
<comment type="caution">
    <text evidence="2">The sequence shown here is derived from an EMBL/GenBank/DDBJ whole genome shotgun (WGS) entry which is preliminary data.</text>
</comment>
<dbReference type="AlphaFoldDB" id="A0A3D8HFE1"/>
<gene>
    <name evidence="2" type="ORF">DWU89_08170</name>
    <name evidence="1" type="ORF">H8784_07990</name>
</gene>
<dbReference type="EMBL" id="JACRTI010000014">
    <property type="protein sequence ID" value="MBC8601662.1"/>
    <property type="molecule type" value="Genomic_DNA"/>
</dbReference>
<reference evidence="1 4" key="2">
    <citation type="submission" date="2020-08" db="EMBL/GenBank/DDBJ databases">
        <title>Genome public.</title>
        <authorList>
            <person name="Liu C."/>
            <person name="Sun Q."/>
        </authorList>
    </citation>
    <scope>NUCLEOTIDE SEQUENCE [LARGE SCALE GENOMIC DNA]</scope>
    <source>
        <strain evidence="1 4">426_9</strain>
    </source>
</reference>
<dbReference type="Proteomes" id="UP000256321">
    <property type="component" value="Unassembled WGS sequence"/>
</dbReference>
<evidence type="ECO:0000313" key="4">
    <source>
        <dbReference type="Proteomes" id="UP000629596"/>
    </source>
</evidence>
<reference evidence="2 3" key="1">
    <citation type="submission" date="2018-07" db="EMBL/GenBank/DDBJ databases">
        <title>Parabacteroides acidifaciens nov. sp., isolated from human feces.</title>
        <authorList>
            <person name="Wang Y.J."/>
        </authorList>
    </citation>
    <scope>NUCLEOTIDE SEQUENCE [LARGE SCALE GENOMIC DNA]</scope>
    <source>
        <strain evidence="2 3">426-9</strain>
    </source>
</reference>
<sequence>MKKLVLISGLTMLLLGMGLNLQYALDDYGWADNLVIQILATTGDINTSWPDPNKPVEPGKIATTESCVLYTGDGFTNSVKRVCHNQFVCPTCSCTQTACGEAFYN</sequence>
<dbReference type="RefSeq" id="WP_147292105.1">
    <property type="nucleotide sequence ID" value="NZ_JACRTI010000014.1"/>
</dbReference>
<dbReference type="EMBL" id="QREV01000014">
    <property type="protein sequence ID" value="RDU49648.1"/>
    <property type="molecule type" value="Genomic_DNA"/>
</dbReference>
<accession>A0A3D8HFE1</accession>
<dbReference type="Proteomes" id="UP000629596">
    <property type="component" value="Unassembled WGS sequence"/>
</dbReference>
<organism evidence="2 3">
    <name type="scientific">Parabacteroides acidifaciens</name>
    <dbReference type="NCBI Taxonomy" id="2290935"/>
    <lineage>
        <taxon>Bacteria</taxon>
        <taxon>Pseudomonadati</taxon>
        <taxon>Bacteroidota</taxon>
        <taxon>Bacteroidia</taxon>
        <taxon>Bacteroidales</taxon>
        <taxon>Tannerellaceae</taxon>
        <taxon>Parabacteroides</taxon>
    </lineage>
</organism>